<dbReference type="EMBL" id="HBGJ01011468">
    <property type="protein sequence ID" value="CAD9248833.1"/>
    <property type="molecule type" value="Transcribed_RNA"/>
</dbReference>
<name>A0A7S1TW03_9STRA</name>
<gene>
    <name evidence="2" type="ORF">PPAR1163_LOCUS7193</name>
</gene>
<evidence type="ECO:0000313" key="2">
    <source>
        <dbReference type="EMBL" id="CAD9248833.1"/>
    </source>
</evidence>
<reference evidence="2" key="1">
    <citation type="submission" date="2021-01" db="EMBL/GenBank/DDBJ databases">
        <authorList>
            <person name="Corre E."/>
            <person name="Pelletier E."/>
            <person name="Niang G."/>
            <person name="Scheremetjew M."/>
            <person name="Finn R."/>
            <person name="Kale V."/>
            <person name="Holt S."/>
            <person name="Cochrane G."/>
            <person name="Meng A."/>
            <person name="Brown T."/>
            <person name="Cohen L."/>
        </authorList>
    </citation>
    <scope>NUCLEOTIDE SEQUENCE</scope>
    <source>
        <strain evidence="2">CCMP2877</strain>
    </source>
</reference>
<evidence type="ECO:0000256" key="1">
    <source>
        <dbReference type="SAM" id="MobiDB-lite"/>
    </source>
</evidence>
<accession>A0A7S1TW03</accession>
<dbReference type="AlphaFoldDB" id="A0A7S1TW03"/>
<sequence>MDDDMMEAVTVAYNDTSPDSDDDLDDLAMAPKYEPPPLEPSPFRGNFEIIPDGFRAPRPADQKEPFHRDPSLTVLRRDMGETDTDYVHKHNAPRKFWTSSRRGADPGRMRVKGAKHSITIATRYVDTAMFQSGSLQPMYVPNRKTKKLQLHSPDKVDATLAQSLRGQELDKILRKKKSSQSMALSPLARSISPKASSPVPPTPSSIGDLPNLNIVIEEKEVPGAWDGTARNVTPKMLWRRAEGVR</sequence>
<proteinExistence type="predicted"/>
<protein>
    <submittedName>
        <fullName evidence="2">Uncharacterized protein</fullName>
    </submittedName>
</protein>
<feature type="region of interest" description="Disordered" evidence="1">
    <location>
        <begin position="175"/>
        <end position="211"/>
    </location>
</feature>
<feature type="region of interest" description="Disordered" evidence="1">
    <location>
        <begin position="1"/>
        <end position="66"/>
    </location>
</feature>
<organism evidence="2">
    <name type="scientific">Phaeomonas parva</name>
    <dbReference type="NCBI Taxonomy" id="124430"/>
    <lineage>
        <taxon>Eukaryota</taxon>
        <taxon>Sar</taxon>
        <taxon>Stramenopiles</taxon>
        <taxon>Ochrophyta</taxon>
        <taxon>Pinguiophyceae</taxon>
        <taxon>Pinguiochrysidales</taxon>
        <taxon>Pinguiochrysidaceae</taxon>
        <taxon>Phaeomonas</taxon>
    </lineage>
</organism>